<dbReference type="PANTHER" id="PTHR30446:SF0">
    <property type="entry name" value="RECOMBINATION PROTEIN RECR"/>
    <property type="match status" value="1"/>
</dbReference>
<dbReference type="SUPFAM" id="SSF111304">
    <property type="entry name" value="Recombination protein RecR"/>
    <property type="match status" value="1"/>
</dbReference>
<dbReference type="GO" id="GO:0046872">
    <property type="term" value="F:metal ion binding"/>
    <property type="evidence" value="ECO:0007669"/>
    <property type="project" value="InterPro"/>
</dbReference>
<dbReference type="GO" id="GO:0006310">
    <property type="term" value="P:DNA recombination"/>
    <property type="evidence" value="ECO:0007669"/>
    <property type="project" value="InterPro"/>
</dbReference>
<dbReference type="InterPro" id="IPR000093">
    <property type="entry name" value="DNA_Rcmb_RecR"/>
</dbReference>
<feature type="non-terminal residue" evidence="2">
    <location>
        <position position="76"/>
    </location>
</feature>
<dbReference type="EMBL" id="BARS01045211">
    <property type="protein sequence ID" value="GAG30248.1"/>
    <property type="molecule type" value="Genomic_DNA"/>
</dbReference>
<evidence type="ECO:0000259" key="1">
    <source>
        <dbReference type="Pfam" id="PF02132"/>
    </source>
</evidence>
<dbReference type="InterPro" id="IPR023627">
    <property type="entry name" value="Rcmb_RecR"/>
</dbReference>
<dbReference type="Gene3D" id="1.10.8.420">
    <property type="entry name" value="RecR Domain 1"/>
    <property type="match status" value="1"/>
</dbReference>
<proteinExistence type="predicted"/>
<dbReference type="InterPro" id="IPR015967">
    <property type="entry name" value="Rcmb_RecR_Znf"/>
</dbReference>
<accession>X0X0P8</accession>
<gene>
    <name evidence="2" type="ORF">S01H1_68185</name>
</gene>
<name>X0X0P8_9ZZZZ</name>
<evidence type="ECO:0000313" key="2">
    <source>
        <dbReference type="EMBL" id="GAG30248.1"/>
    </source>
</evidence>
<dbReference type="GO" id="GO:0003677">
    <property type="term" value="F:DNA binding"/>
    <property type="evidence" value="ECO:0007669"/>
    <property type="project" value="InterPro"/>
</dbReference>
<dbReference type="Pfam" id="PF21176">
    <property type="entry name" value="RecR_HhH"/>
    <property type="match status" value="1"/>
</dbReference>
<reference evidence="2" key="1">
    <citation type="journal article" date="2014" name="Front. Microbiol.">
        <title>High frequency of phylogenetically diverse reductive dehalogenase-homologous genes in deep subseafloor sedimentary metagenomes.</title>
        <authorList>
            <person name="Kawai M."/>
            <person name="Futagami T."/>
            <person name="Toyoda A."/>
            <person name="Takaki Y."/>
            <person name="Nishi S."/>
            <person name="Hori S."/>
            <person name="Arai W."/>
            <person name="Tsubouchi T."/>
            <person name="Morono Y."/>
            <person name="Uchiyama I."/>
            <person name="Ito T."/>
            <person name="Fujiyama A."/>
            <person name="Inagaki F."/>
            <person name="Takami H."/>
        </authorList>
    </citation>
    <scope>NUCLEOTIDE SEQUENCE</scope>
    <source>
        <strain evidence="2">Expedition CK06-06</strain>
    </source>
</reference>
<dbReference type="Pfam" id="PF02132">
    <property type="entry name" value="RecR_ZnF"/>
    <property type="match status" value="1"/>
</dbReference>
<comment type="caution">
    <text evidence="2">The sequence shown here is derived from an EMBL/GenBank/DDBJ whole genome shotgun (WGS) entry which is preliminary data.</text>
</comment>
<organism evidence="2">
    <name type="scientific">marine sediment metagenome</name>
    <dbReference type="NCBI Taxonomy" id="412755"/>
    <lineage>
        <taxon>unclassified sequences</taxon>
        <taxon>metagenomes</taxon>
        <taxon>ecological metagenomes</taxon>
    </lineage>
</organism>
<feature type="domain" description="RecR protein" evidence="1">
    <location>
        <begin position="58"/>
        <end position="75"/>
    </location>
</feature>
<dbReference type="GO" id="GO:0006281">
    <property type="term" value="P:DNA repair"/>
    <property type="evidence" value="ECO:0007669"/>
    <property type="project" value="InterPro"/>
</dbReference>
<dbReference type="AlphaFoldDB" id="X0X0P8"/>
<protein>
    <recommendedName>
        <fullName evidence="1">RecR protein domain-containing protein</fullName>
    </recommendedName>
</protein>
<dbReference type="PANTHER" id="PTHR30446">
    <property type="entry name" value="RECOMBINATION PROTEIN RECR"/>
    <property type="match status" value="1"/>
</dbReference>
<sequence>MSSKAVPEPVTRLMEELSKLPGIGPKTASRLVYHLLKAADERSLDLATALQELKARTRFCNTCFTITEEQPCPICG</sequence>